<protein>
    <submittedName>
        <fullName evidence="1">Uncharacterized protein</fullName>
    </submittedName>
</protein>
<evidence type="ECO:0000313" key="2">
    <source>
        <dbReference type="Proteomes" id="UP000765509"/>
    </source>
</evidence>
<reference evidence="1" key="1">
    <citation type="submission" date="2021-03" db="EMBL/GenBank/DDBJ databases">
        <title>Draft genome sequence of rust myrtle Austropuccinia psidii MF-1, a brazilian biotype.</title>
        <authorList>
            <person name="Quecine M.C."/>
            <person name="Pachon D.M.R."/>
            <person name="Bonatelli M.L."/>
            <person name="Correr F.H."/>
            <person name="Franceschini L.M."/>
            <person name="Leite T.F."/>
            <person name="Margarido G.R.A."/>
            <person name="Almeida C.A."/>
            <person name="Ferrarezi J.A."/>
            <person name="Labate C.A."/>
        </authorList>
    </citation>
    <scope>NUCLEOTIDE SEQUENCE</scope>
    <source>
        <strain evidence="1">MF-1</strain>
    </source>
</reference>
<sequence length="107" mass="12264">MKDFGEDVAINSIHLLQEDMNLAPLPFNASLEEQWDDEEEPEGIKIVVKVVPPAYHKYFDVFSKVKAKKLPPHHSCDHHIELEGSLPPVFVIYVLQNNESETLHAYI</sequence>
<gene>
    <name evidence="1" type="ORF">O181_118102</name>
</gene>
<proteinExistence type="predicted"/>
<dbReference type="EMBL" id="AVOT02102690">
    <property type="protein sequence ID" value="MBW0578387.1"/>
    <property type="molecule type" value="Genomic_DNA"/>
</dbReference>
<keyword evidence="2" id="KW-1185">Reference proteome</keyword>
<dbReference type="Proteomes" id="UP000765509">
    <property type="component" value="Unassembled WGS sequence"/>
</dbReference>
<name>A0A9Q3KEM8_9BASI</name>
<accession>A0A9Q3KEM8</accession>
<comment type="caution">
    <text evidence="1">The sequence shown here is derived from an EMBL/GenBank/DDBJ whole genome shotgun (WGS) entry which is preliminary data.</text>
</comment>
<organism evidence="1 2">
    <name type="scientific">Austropuccinia psidii MF-1</name>
    <dbReference type="NCBI Taxonomy" id="1389203"/>
    <lineage>
        <taxon>Eukaryota</taxon>
        <taxon>Fungi</taxon>
        <taxon>Dikarya</taxon>
        <taxon>Basidiomycota</taxon>
        <taxon>Pucciniomycotina</taxon>
        <taxon>Pucciniomycetes</taxon>
        <taxon>Pucciniales</taxon>
        <taxon>Sphaerophragmiaceae</taxon>
        <taxon>Austropuccinia</taxon>
    </lineage>
</organism>
<dbReference type="AlphaFoldDB" id="A0A9Q3KEM8"/>
<evidence type="ECO:0000313" key="1">
    <source>
        <dbReference type="EMBL" id="MBW0578387.1"/>
    </source>
</evidence>